<dbReference type="AlphaFoldDB" id="A0A0F7IFY5"/>
<organism evidence="3 4">
    <name type="scientific">Geoglobus ahangari</name>
    <dbReference type="NCBI Taxonomy" id="113653"/>
    <lineage>
        <taxon>Archaea</taxon>
        <taxon>Methanobacteriati</taxon>
        <taxon>Methanobacteriota</taxon>
        <taxon>Archaeoglobi</taxon>
        <taxon>Archaeoglobales</taxon>
        <taxon>Archaeoglobaceae</taxon>
        <taxon>Geoglobus</taxon>
    </lineage>
</organism>
<dbReference type="InterPro" id="IPR010177">
    <property type="entry name" value="Paired_CXXCH_1"/>
</dbReference>
<dbReference type="RefSeq" id="WP_052747787.1">
    <property type="nucleotide sequence ID" value="NZ_CP011267.1"/>
</dbReference>
<evidence type="ECO:0000313" key="3">
    <source>
        <dbReference type="EMBL" id="AKG91443.1"/>
    </source>
</evidence>
<gene>
    <name evidence="3" type="ORF">GAH_01253</name>
</gene>
<dbReference type="PANTHER" id="PTHR35038">
    <property type="entry name" value="DISSIMILATORY SULFITE REDUCTASE SIRA"/>
    <property type="match status" value="1"/>
</dbReference>
<dbReference type="InterPro" id="IPR036280">
    <property type="entry name" value="Multihaem_cyt_sf"/>
</dbReference>
<dbReference type="Gene3D" id="3.90.10.10">
    <property type="entry name" value="Cytochrome C3"/>
    <property type="match status" value="1"/>
</dbReference>
<keyword evidence="4" id="KW-1185">Reference proteome</keyword>
<sequence>MKHLFRALFVLVNILIIFVAVILALRAMGEEVYPGLADKLLGVEGMYGISGEQKELAKKPVHAEGREYCSNCHAEIYEKSNQGKHNFDCQTCHGPAGDHPAAKMKVDDSREFCLGCHKPTIGRDPNTIRILYDWEEHGKGRLCVACHDPHHPWFI</sequence>
<reference evidence="3 4" key="1">
    <citation type="submission" date="2015-04" db="EMBL/GenBank/DDBJ databases">
        <title>The complete genome sequence of the hyperthermophilic, obligate iron-reducing archaeon Geoglobus ahangari strain 234T.</title>
        <authorList>
            <person name="Manzella M.P."/>
            <person name="Holmes D.E."/>
            <person name="Rocheleau J.M."/>
            <person name="Chung A."/>
            <person name="Reguera G."/>
            <person name="Kashefi K."/>
        </authorList>
    </citation>
    <scope>NUCLEOTIDE SEQUENCE [LARGE SCALE GENOMIC DNA]</scope>
    <source>
        <strain evidence="3 4">234</strain>
    </source>
</reference>
<dbReference type="STRING" id="113653.GAH_01253"/>
<dbReference type="SUPFAM" id="SSF48695">
    <property type="entry name" value="Multiheme cytochromes"/>
    <property type="match status" value="1"/>
</dbReference>
<feature type="domain" description="Doubled CXXCH motif" evidence="2">
    <location>
        <begin position="88"/>
        <end position="119"/>
    </location>
</feature>
<keyword evidence="1" id="KW-0732">Signal</keyword>
<evidence type="ECO:0000313" key="4">
    <source>
        <dbReference type="Proteomes" id="UP000034723"/>
    </source>
</evidence>
<proteinExistence type="predicted"/>
<dbReference type="InParanoid" id="A0A0F7IFY5"/>
<dbReference type="PANTHER" id="PTHR35038:SF5">
    <property type="entry name" value="CYTOCHROME C-TYPE PROTEIN NRFB"/>
    <property type="match status" value="1"/>
</dbReference>
<dbReference type="HOGENOM" id="CLU_143263_0_0_2"/>
<dbReference type="KEGG" id="gah:GAH_01253"/>
<dbReference type="OrthoDB" id="145003at2157"/>
<dbReference type="Proteomes" id="UP000034723">
    <property type="component" value="Chromosome"/>
</dbReference>
<evidence type="ECO:0000256" key="1">
    <source>
        <dbReference type="ARBA" id="ARBA00022729"/>
    </source>
</evidence>
<evidence type="ECO:0000259" key="2">
    <source>
        <dbReference type="Pfam" id="PF09699"/>
    </source>
</evidence>
<dbReference type="Pfam" id="PF09699">
    <property type="entry name" value="Paired_CXXCH_1"/>
    <property type="match status" value="1"/>
</dbReference>
<dbReference type="GO" id="GO:0016491">
    <property type="term" value="F:oxidoreductase activity"/>
    <property type="evidence" value="ECO:0007669"/>
    <property type="project" value="TreeGrafter"/>
</dbReference>
<name>A0A0F7IFY5_9EURY</name>
<accession>A0A0F7IFY5</accession>
<protein>
    <recommendedName>
        <fullName evidence="2">Doubled CXXCH motif domain-containing protein</fullName>
    </recommendedName>
</protein>
<dbReference type="InterPro" id="IPR051829">
    <property type="entry name" value="Multiheme_Cytochr_ET"/>
</dbReference>
<dbReference type="GeneID" id="25419505"/>
<dbReference type="EMBL" id="CP011267">
    <property type="protein sequence ID" value="AKG91443.1"/>
    <property type="molecule type" value="Genomic_DNA"/>
</dbReference>